<keyword evidence="7" id="KW-0965">Cell junction</keyword>
<proteinExistence type="inferred from homology"/>
<comment type="similarity">
    <text evidence="12">Belongs to the pannexin family.</text>
</comment>
<dbReference type="GO" id="GO:0005921">
    <property type="term" value="C:gap junction"/>
    <property type="evidence" value="ECO:0007669"/>
    <property type="project" value="UniProtKB-SubCell"/>
</dbReference>
<evidence type="ECO:0000313" key="14">
    <source>
        <dbReference type="WBParaSite" id="PSU_v2.g10767.t1"/>
    </source>
</evidence>
<evidence type="ECO:0000256" key="12">
    <source>
        <dbReference type="RuleBase" id="RU010713"/>
    </source>
</evidence>
<dbReference type="AlphaFoldDB" id="A0A914XW60"/>
<dbReference type="GO" id="GO:0005886">
    <property type="term" value="C:plasma membrane"/>
    <property type="evidence" value="ECO:0007669"/>
    <property type="project" value="UniProtKB-SubCell"/>
</dbReference>
<dbReference type="Proteomes" id="UP000887577">
    <property type="component" value="Unplaced"/>
</dbReference>
<name>A0A914XW60_9BILA</name>
<organism evidence="13 14">
    <name type="scientific">Panagrolaimus superbus</name>
    <dbReference type="NCBI Taxonomy" id="310955"/>
    <lineage>
        <taxon>Eukaryota</taxon>
        <taxon>Metazoa</taxon>
        <taxon>Ecdysozoa</taxon>
        <taxon>Nematoda</taxon>
        <taxon>Chromadorea</taxon>
        <taxon>Rhabditida</taxon>
        <taxon>Tylenchina</taxon>
        <taxon>Panagrolaimomorpha</taxon>
        <taxon>Panagrolaimoidea</taxon>
        <taxon>Panagrolaimidae</taxon>
        <taxon>Panagrolaimus</taxon>
    </lineage>
</organism>
<evidence type="ECO:0000256" key="10">
    <source>
        <dbReference type="ARBA" id="ARBA00023136"/>
    </source>
</evidence>
<evidence type="ECO:0000256" key="3">
    <source>
        <dbReference type="ARBA" id="ARBA00022448"/>
    </source>
</evidence>
<evidence type="ECO:0000256" key="5">
    <source>
        <dbReference type="ARBA" id="ARBA00022692"/>
    </source>
</evidence>
<accession>A0A914XW60</accession>
<evidence type="ECO:0000256" key="11">
    <source>
        <dbReference type="ARBA" id="ARBA00023303"/>
    </source>
</evidence>
<protein>
    <recommendedName>
        <fullName evidence="12">Innexin</fullName>
    </recommendedName>
</protein>
<reference evidence="14" key="1">
    <citation type="submission" date="2022-11" db="UniProtKB">
        <authorList>
            <consortium name="WormBaseParasite"/>
        </authorList>
    </citation>
    <scope>IDENTIFICATION</scope>
</reference>
<sequence>MIAVEIVFDLFYLIHYNCDITKLDRLHNVITPHILISFLLFTLFRYFGDEHMLCYRNAYELAKWTPYIESYCFVENKYFVSPYETRFPTRNNTTHRRNAMYVDYYQWIPIMFFLQSVLFCIPYWFWKAFNYKNGFSIKTLGSVIDDDHESVTHAEIFVRNLQYNYLKGLRRNYEYGIFKPTKYLSYIPRIGEQNFYII</sequence>
<gene>
    <name evidence="12" type="primary">inx</name>
</gene>
<evidence type="ECO:0000256" key="4">
    <source>
        <dbReference type="ARBA" id="ARBA00022475"/>
    </source>
</evidence>
<feature type="transmembrane region" description="Helical" evidence="12">
    <location>
        <begin position="104"/>
        <end position="126"/>
    </location>
</feature>
<dbReference type="GO" id="GO:0005243">
    <property type="term" value="F:gap junction channel activity"/>
    <property type="evidence" value="ECO:0007669"/>
    <property type="project" value="TreeGrafter"/>
</dbReference>
<dbReference type="InterPro" id="IPR000990">
    <property type="entry name" value="Innexin"/>
</dbReference>
<evidence type="ECO:0000256" key="7">
    <source>
        <dbReference type="ARBA" id="ARBA00022949"/>
    </source>
</evidence>
<comment type="function">
    <text evidence="12">Structural component of the gap junctions.</text>
</comment>
<dbReference type="GO" id="GO:0034220">
    <property type="term" value="P:monoatomic ion transmembrane transport"/>
    <property type="evidence" value="ECO:0007669"/>
    <property type="project" value="UniProtKB-KW"/>
</dbReference>
<keyword evidence="11 12" id="KW-0407">Ion channel</keyword>
<dbReference type="PRINTS" id="PR01262">
    <property type="entry name" value="INNEXIN"/>
</dbReference>
<dbReference type="PANTHER" id="PTHR11893">
    <property type="entry name" value="INNEXIN"/>
    <property type="match status" value="1"/>
</dbReference>
<keyword evidence="9 12" id="KW-0406">Ion transport</keyword>
<evidence type="ECO:0000256" key="9">
    <source>
        <dbReference type="ARBA" id="ARBA00023065"/>
    </source>
</evidence>
<feature type="transmembrane region" description="Helical" evidence="12">
    <location>
        <begin position="29"/>
        <end position="47"/>
    </location>
</feature>
<evidence type="ECO:0000256" key="6">
    <source>
        <dbReference type="ARBA" id="ARBA00022868"/>
    </source>
</evidence>
<keyword evidence="4" id="KW-1003">Cell membrane</keyword>
<evidence type="ECO:0000256" key="1">
    <source>
        <dbReference type="ARBA" id="ARBA00004610"/>
    </source>
</evidence>
<keyword evidence="6" id="KW-0303">Gap junction</keyword>
<comment type="caution">
    <text evidence="12">Lacks conserved residue(s) required for the propagation of feature annotation.</text>
</comment>
<dbReference type="Pfam" id="PF00876">
    <property type="entry name" value="Innexin"/>
    <property type="match status" value="1"/>
</dbReference>
<keyword evidence="8 12" id="KW-1133">Transmembrane helix</keyword>
<keyword evidence="13" id="KW-1185">Reference proteome</keyword>
<dbReference type="PANTHER" id="PTHR11893:SF36">
    <property type="entry name" value="INNEXIN-5"/>
    <property type="match status" value="1"/>
</dbReference>
<dbReference type="WBParaSite" id="PSU_v2.g10767.t1">
    <property type="protein sequence ID" value="PSU_v2.g10767.t1"/>
    <property type="gene ID" value="PSU_v2.g10767"/>
</dbReference>
<dbReference type="PROSITE" id="PS51013">
    <property type="entry name" value="PANNEXIN"/>
    <property type="match status" value="1"/>
</dbReference>
<keyword evidence="10 12" id="KW-0472">Membrane</keyword>
<evidence type="ECO:0000313" key="13">
    <source>
        <dbReference type="Proteomes" id="UP000887577"/>
    </source>
</evidence>
<evidence type="ECO:0000256" key="2">
    <source>
        <dbReference type="ARBA" id="ARBA00004651"/>
    </source>
</evidence>
<comment type="subcellular location">
    <subcellularLocation>
        <location evidence="1">Cell junction</location>
        <location evidence="1">Gap junction</location>
    </subcellularLocation>
    <subcellularLocation>
        <location evidence="2 12">Cell membrane</location>
        <topology evidence="2 12">Multi-pass membrane protein</topology>
    </subcellularLocation>
</comment>
<keyword evidence="5 12" id="KW-0812">Transmembrane</keyword>
<evidence type="ECO:0000256" key="8">
    <source>
        <dbReference type="ARBA" id="ARBA00022989"/>
    </source>
</evidence>
<keyword evidence="3 12" id="KW-0813">Transport</keyword>